<dbReference type="Gene3D" id="3.30.450.20">
    <property type="entry name" value="PAS domain"/>
    <property type="match status" value="1"/>
</dbReference>
<dbReference type="InterPro" id="IPR043128">
    <property type="entry name" value="Rev_trsase/Diguanyl_cyclase"/>
</dbReference>
<dbReference type="InterPro" id="IPR035965">
    <property type="entry name" value="PAS-like_dom_sf"/>
</dbReference>
<dbReference type="SMART" id="SM00091">
    <property type="entry name" value="PAS"/>
    <property type="match status" value="1"/>
</dbReference>
<dbReference type="InterPro" id="IPR001610">
    <property type="entry name" value="PAC"/>
</dbReference>
<dbReference type="CDD" id="cd01949">
    <property type="entry name" value="GGDEF"/>
    <property type="match status" value="1"/>
</dbReference>
<dbReference type="InterPro" id="IPR000700">
    <property type="entry name" value="PAS-assoc_C"/>
</dbReference>
<dbReference type="SUPFAM" id="SSF55785">
    <property type="entry name" value="PYP-like sensor domain (PAS domain)"/>
    <property type="match status" value="1"/>
</dbReference>
<dbReference type="SMART" id="SM00052">
    <property type="entry name" value="EAL"/>
    <property type="match status" value="1"/>
</dbReference>
<dbReference type="InterPro" id="IPR001633">
    <property type="entry name" value="EAL_dom"/>
</dbReference>
<evidence type="ECO:0000313" key="5">
    <source>
        <dbReference type="EMBL" id="MDW5597282.1"/>
    </source>
</evidence>
<dbReference type="SUPFAM" id="SSF141868">
    <property type="entry name" value="EAL domain-like"/>
    <property type="match status" value="1"/>
</dbReference>
<dbReference type="Gene3D" id="3.20.20.450">
    <property type="entry name" value="EAL domain"/>
    <property type="match status" value="1"/>
</dbReference>
<keyword evidence="6" id="KW-1185">Reference proteome</keyword>
<dbReference type="Pfam" id="PF13426">
    <property type="entry name" value="PAS_9"/>
    <property type="match status" value="1"/>
</dbReference>
<dbReference type="RefSeq" id="WP_318599746.1">
    <property type="nucleotide sequence ID" value="NZ_JAWSTH010000081.1"/>
</dbReference>
<dbReference type="InterPro" id="IPR000160">
    <property type="entry name" value="GGDEF_dom"/>
</dbReference>
<accession>A0ABU4HVC8</accession>
<dbReference type="SUPFAM" id="SSF55073">
    <property type="entry name" value="Nucleotide cyclase"/>
    <property type="match status" value="1"/>
</dbReference>
<dbReference type="InterPro" id="IPR052155">
    <property type="entry name" value="Biofilm_reg_signaling"/>
</dbReference>
<dbReference type="PANTHER" id="PTHR44757">
    <property type="entry name" value="DIGUANYLATE CYCLASE DGCP"/>
    <property type="match status" value="1"/>
</dbReference>
<dbReference type="Proteomes" id="UP001284601">
    <property type="component" value="Unassembled WGS sequence"/>
</dbReference>
<reference evidence="6" key="1">
    <citation type="submission" date="2023-07" db="EMBL/GenBank/DDBJ databases">
        <title>Conexibacter stalactiti sp. nov., isolated from stalactites in a lava cave and emended description of the genus Conexibacter.</title>
        <authorList>
            <person name="Lee S.D."/>
        </authorList>
    </citation>
    <scope>NUCLEOTIDE SEQUENCE [LARGE SCALE GENOMIC DNA]</scope>
    <source>
        <strain evidence="6">KCTC 39840</strain>
    </source>
</reference>
<dbReference type="InterPro" id="IPR029787">
    <property type="entry name" value="Nucleotide_cyclase"/>
</dbReference>
<name>A0ABU4HVC8_9ACTN</name>
<reference evidence="5 6" key="2">
    <citation type="submission" date="2023-10" db="EMBL/GenBank/DDBJ databases">
        <authorList>
            <person name="Han X.F."/>
        </authorList>
    </citation>
    <scope>NUCLEOTIDE SEQUENCE [LARGE SCALE GENOMIC DNA]</scope>
    <source>
        <strain evidence="5 6">KCTC 39840</strain>
    </source>
</reference>
<feature type="domain" description="GGDEF" evidence="4">
    <location>
        <begin position="173"/>
        <end position="305"/>
    </location>
</feature>
<evidence type="ECO:0000259" key="4">
    <source>
        <dbReference type="PROSITE" id="PS50887"/>
    </source>
</evidence>
<gene>
    <name evidence="5" type="ORF">R7226_23240</name>
</gene>
<dbReference type="PROSITE" id="PS50112">
    <property type="entry name" value="PAS"/>
    <property type="match status" value="1"/>
</dbReference>
<dbReference type="PROSITE" id="PS50113">
    <property type="entry name" value="PAC"/>
    <property type="match status" value="1"/>
</dbReference>
<dbReference type="InterPro" id="IPR035919">
    <property type="entry name" value="EAL_sf"/>
</dbReference>
<sequence>MSATPPAPPTAGADHSDRYFQALLEYAGDAIVVVDAAGRIVIANEETERLFGYTREELLGEPVELLVPVHARGRHTAHRAGFMKTHARRTMGRQLPLRGRRKDGSEFPIEVSLGPLDEGGERLVAAIVRDVSERDRLEDELRRLADHDPLTGLFNRRRFNAELERQIVGGVQDDGALLLIDLDNFKYVNDTLGHNAGDAVIRAAADELRGLVRVGDVLARLGGDEFVVLLPGSGATGAGRLADRVLAAFERRSAGDGEAVTASIGITTFGTSERAVTAEQLLAEADIAMYSSKESGRNRAALYGRDTGSATRMQDDLSLANRIHRALAGDGLVLYAQPVVAVGDQTPAVRFELLLRLRGDDGEVHTPGEFLPLCERFGLARRIDRWVIAESLRLAAAYPGVQELAVNLSATSLADADLADHIAAQARRAGVDPRRLLFEVTETAAIANAGAASDLAARLRALGCRLALDDFGTGFGTFSTLKTLPFDALKIDGSFIRGLCDSQADQVIVRSMVQVAHGLGKTATAEWVEDERTLRRLDDYGVDFAQGWHLGRPRPASETFATLA</sequence>
<evidence type="ECO:0000259" key="3">
    <source>
        <dbReference type="PROSITE" id="PS50883"/>
    </source>
</evidence>
<dbReference type="Pfam" id="PF00990">
    <property type="entry name" value="GGDEF"/>
    <property type="match status" value="1"/>
</dbReference>
<feature type="domain" description="EAL" evidence="3">
    <location>
        <begin position="316"/>
        <end position="564"/>
    </location>
</feature>
<dbReference type="CDD" id="cd00130">
    <property type="entry name" value="PAS"/>
    <property type="match status" value="1"/>
</dbReference>
<dbReference type="Pfam" id="PF00563">
    <property type="entry name" value="EAL"/>
    <property type="match status" value="1"/>
</dbReference>
<protein>
    <submittedName>
        <fullName evidence="5">EAL domain-containing protein</fullName>
    </submittedName>
</protein>
<dbReference type="PANTHER" id="PTHR44757:SF2">
    <property type="entry name" value="BIOFILM ARCHITECTURE MAINTENANCE PROTEIN MBAA"/>
    <property type="match status" value="1"/>
</dbReference>
<organism evidence="5 6">
    <name type="scientific">Conexibacter stalactiti</name>
    <dbReference type="NCBI Taxonomy" id="1940611"/>
    <lineage>
        <taxon>Bacteria</taxon>
        <taxon>Bacillati</taxon>
        <taxon>Actinomycetota</taxon>
        <taxon>Thermoleophilia</taxon>
        <taxon>Solirubrobacterales</taxon>
        <taxon>Conexibacteraceae</taxon>
        <taxon>Conexibacter</taxon>
    </lineage>
</organism>
<dbReference type="EMBL" id="JAWSTH010000081">
    <property type="protein sequence ID" value="MDW5597282.1"/>
    <property type="molecule type" value="Genomic_DNA"/>
</dbReference>
<evidence type="ECO:0000313" key="6">
    <source>
        <dbReference type="Proteomes" id="UP001284601"/>
    </source>
</evidence>
<comment type="caution">
    <text evidence="5">The sequence shown here is derived from an EMBL/GenBank/DDBJ whole genome shotgun (WGS) entry which is preliminary data.</text>
</comment>
<evidence type="ECO:0000259" key="2">
    <source>
        <dbReference type="PROSITE" id="PS50113"/>
    </source>
</evidence>
<dbReference type="NCBIfam" id="TIGR00229">
    <property type="entry name" value="sensory_box"/>
    <property type="match status" value="1"/>
</dbReference>
<dbReference type="PROSITE" id="PS50883">
    <property type="entry name" value="EAL"/>
    <property type="match status" value="1"/>
</dbReference>
<dbReference type="SMART" id="SM00086">
    <property type="entry name" value="PAC"/>
    <property type="match status" value="1"/>
</dbReference>
<feature type="domain" description="PAC" evidence="2">
    <location>
        <begin position="93"/>
        <end position="143"/>
    </location>
</feature>
<dbReference type="NCBIfam" id="TIGR00254">
    <property type="entry name" value="GGDEF"/>
    <property type="match status" value="1"/>
</dbReference>
<dbReference type="PROSITE" id="PS50887">
    <property type="entry name" value="GGDEF"/>
    <property type="match status" value="1"/>
</dbReference>
<dbReference type="Gene3D" id="3.30.70.270">
    <property type="match status" value="1"/>
</dbReference>
<dbReference type="CDD" id="cd01948">
    <property type="entry name" value="EAL"/>
    <property type="match status" value="1"/>
</dbReference>
<feature type="domain" description="PAS" evidence="1">
    <location>
        <begin position="16"/>
        <end position="68"/>
    </location>
</feature>
<dbReference type="InterPro" id="IPR000014">
    <property type="entry name" value="PAS"/>
</dbReference>
<dbReference type="SMART" id="SM00267">
    <property type="entry name" value="GGDEF"/>
    <property type="match status" value="1"/>
</dbReference>
<proteinExistence type="predicted"/>
<evidence type="ECO:0000259" key="1">
    <source>
        <dbReference type="PROSITE" id="PS50112"/>
    </source>
</evidence>